<dbReference type="InterPro" id="IPR051725">
    <property type="entry name" value="SAM-SH3_domain_protein"/>
</dbReference>
<evidence type="ECO:0000256" key="1">
    <source>
        <dbReference type="ARBA" id="ARBA00022443"/>
    </source>
</evidence>
<protein>
    <submittedName>
        <fullName evidence="7">SAM and SH3 domain containing 1</fullName>
    </submittedName>
</protein>
<reference evidence="7" key="1">
    <citation type="submission" date="2025-08" db="UniProtKB">
        <authorList>
            <consortium name="Ensembl"/>
        </authorList>
    </citation>
    <scope>IDENTIFICATION</scope>
</reference>
<keyword evidence="8" id="KW-1185">Reference proteome</keyword>
<evidence type="ECO:0000256" key="4">
    <source>
        <dbReference type="SAM" id="MobiDB-lite"/>
    </source>
</evidence>
<dbReference type="Ensembl" id="ENSACIT00000011488.1">
    <property type="protein sequence ID" value="ENSACIP00000011169.1"/>
    <property type="gene ID" value="ENSACIG00000008665.1"/>
</dbReference>
<dbReference type="InterPro" id="IPR035720">
    <property type="entry name" value="SASH1_SH3"/>
</dbReference>
<feature type="domain" description="SAM" evidence="6">
    <location>
        <begin position="585"/>
        <end position="649"/>
    </location>
</feature>
<dbReference type="AlphaFoldDB" id="A0A3Q0RFV7"/>
<feature type="compositionally biased region" description="Polar residues" evidence="4">
    <location>
        <begin position="702"/>
        <end position="716"/>
    </location>
</feature>
<dbReference type="Gene3D" id="2.30.30.40">
    <property type="entry name" value="SH3 Domains"/>
    <property type="match status" value="1"/>
</dbReference>
<feature type="compositionally biased region" description="Low complexity" evidence="4">
    <location>
        <begin position="763"/>
        <end position="772"/>
    </location>
</feature>
<feature type="compositionally biased region" description="Basic and acidic residues" evidence="4">
    <location>
        <begin position="670"/>
        <end position="681"/>
    </location>
</feature>
<dbReference type="PANTHER" id="PTHR12301">
    <property type="entry name" value="SAM-DOMAIN, SH3 AND NUCLEAR LOCALIZATION SIGNALS PROTEIN RELATED"/>
    <property type="match status" value="1"/>
</dbReference>
<dbReference type="PANTHER" id="PTHR12301:SF3">
    <property type="entry name" value="SAM AND SH3 DOMAIN-CONTAINING PROTEIN 1"/>
    <property type="match status" value="1"/>
</dbReference>
<feature type="compositionally biased region" description="Polar residues" evidence="4">
    <location>
        <begin position="304"/>
        <end position="319"/>
    </location>
</feature>
<dbReference type="InterPro" id="IPR021090">
    <property type="entry name" value="SPIDER"/>
</dbReference>
<dbReference type="Proteomes" id="UP000261340">
    <property type="component" value="Unplaced"/>
</dbReference>
<dbReference type="PROSITE" id="PS50105">
    <property type="entry name" value="SAM_DOMAIN"/>
    <property type="match status" value="1"/>
</dbReference>
<feature type="region of interest" description="Disordered" evidence="4">
    <location>
        <begin position="304"/>
        <end position="351"/>
    </location>
</feature>
<dbReference type="FunFam" id="2.30.30.40:FF:000021">
    <property type="entry name" value="Putative sam and sh3 domain-containing protein 1"/>
    <property type="match status" value="1"/>
</dbReference>
<sequence>MSSPDDCESRVSAAVASHTSESLCYLLQDGSVGNLDDLAQEYSQYYGTSLNDVCERMEELRKRKVVQDAEMVNCLFLESLGLSSTMSTPETERRKSKSFWQNFRKSQKGVIRQISKGDDVGFVASEVTMSDEERIQLMMMVKENMISIEEALARLKEFEIQNRHACKADLTESTDPSSATNESFSCNPCDLSDNEQEESVTFRRLHKLVNSTRKVKKKLIRIDESKRPEAEVDVAAITVYFLVFINASMSLYSGVQRKPLVCPVDSLASTLQEQLTYNRDSDSLTTSPSSSSVDTCSSQKIFQTLSKSSGSPVHQQNNVAGEVREPGEGSSFSETEGCSEEPKIARSVTDGELRDRILNPLSHHGRASSFGGFDLTNRSVNASKAADGDTRDGIKSPSTSRISLGKKVKSVRETMRKHISKRYHSSFSEQPSPDRSSSCPHSPQINSDSLEKPKLKPGGSVESLRSSLSGQSSMSGQTVGTTDSSNSNRESVKSEDGEEDELPYRGPFCGRALVHTDFTPSPYDTDSLKLKSGDIIDIISKPPMGTWMGMLNGKVGTFKFIYVDVLNEEELKPKKTRRRRKARQPKPTSVEELLDRINLKEHLPTFLFNGYEDLDTFKLLEEEDLDELNITDSQHRAVLLTAVELLQEYDGSSDPERSGQSERSQEKLLLDRRGLLGDSPRDSGCYESNENLENGRDKKAPSTISRSSSGFESSHLPSPEYPVLPLPLTSIQSNESSSQRKPRCIPCVLPELAKTSLSSTKGQIQSRSISRSHSCMELRRNTAPSPLRCCFSLSNLHKDQKRRLLSLKDLKLNEESTQKTLTVMPPSSQSSCRTSHDVACTISNVDKCNATQQAHLKPPPTAPPKRSRDHVATPSLLNPQRERLLTETPFTDHTFPVERKGPSVSATSEACRLKMKAIRRHPSAQ</sequence>
<dbReference type="Gene3D" id="1.10.150.50">
    <property type="entry name" value="Transcription Factor, Ets-1"/>
    <property type="match status" value="1"/>
</dbReference>
<dbReference type="GeneTree" id="ENSGT00940000156778"/>
<proteinExistence type="predicted"/>
<name>A0A3Q0RFV7_AMPCI</name>
<dbReference type="InterPro" id="IPR036028">
    <property type="entry name" value="SH3-like_dom_sf"/>
</dbReference>
<feature type="region of interest" description="Disordered" evidence="4">
    <location>
        <begin position="851"/>
        <end position="910"/>
    </location>
</feature>
<feature type="compositionally biased region" description="Basic and acidic residues" evidence="4">
    <location>
        <begin position="340"/>
        <end position="351"/>
    </location>
</feature>
<evidence type="ECO:0000259" key="6">
    <source>
        <dbReference type="PROSITE" id="PS50105"/>
    </source>
</evidence>
<dbReference type="Pfam" id="PF00536">
    <property type="entry name" value="SAM_1"/>
    <property type="match status" value="1"/>
</dbReference>
<dbReference type="SMART" id="SM00454">
    <property type="entry name" value="SAM"/>
    <property type="match status" value="1"/>
</dbReference>
<feature type="compositionally biased region" description="Polar residues" evidence="4">
    <location>
        <begin position="477"/>
        <end position="489"/>
    </location>
</feature>
<feature type="compositionally biased region" description="Low complexity" evidence="4">
    <location>
        <begin position="458"/>
        <end position="476"/>
    </location>
</feature>
<dbReference type="InterPro" id="IPR001452">
    <property type="entry name" value="SH3_domain"/>
</dbReference>
<dbReference type="STRING" id="61819.ENSACIP00000011169"/>
<evidence type="ECO:0000259" key="5">
    <source>
        <dbReference type="PROSITE" id="PS50002"/>
    </source>
</evidence>
<accession>A0A3Q0RFV7</accession>
<dbReference type="PROSITE" id="PS50002">
    <property type="entry name" value="SH3"/>
    <property type="match status" value="1"/>
</dbReference>
<dbReference type="SUPFAM" id="SSF47769">
    <property type="entry name" value="SAM/Pointed domain"/>
    <property type="match status" value="1"/>
</dbReference>
<feature type="domain" description="SH3" evidence="5">
    <location>
        <begin position="507"/>
        <end position="568"/>
    </location>
</feature>
<feature type="region of interest" description="Disordered" evidence="4">
    <location>
        <begin position="670"/>
        <end position="718"/>
    </location>
</feature>
<evidence type="ECO:0000313" key="7">
    <source>
        <dbReference type="Ensembl" id="ENSACIP00000011169.1"/>
    </source>
</evidence>
<dbReference type="SUPFAM" id="SSF50044">
    <property type="entry name" value="SH3-domain"/>
    <property type="match status" value="1"/>
</dbReference>
<organism evidence="7 8">
    <name type="scientific">Amphilophus citrinellus</name>
    <name type="common">Midas cichlid</name>
    <name type="synonym">Cichlasoma citrinellum</name>
    <dbReference type="NCBI Taxonomy" id="61819"/>
    <lineage>
        <taxon>Eukaryota</taxon>
        <taxon>Metazoa</taxon>
        <taxon>Chordata</taxon>
        <taxon>Craniata</taxon>
        <taxon>Vertebrata</taxon>
        <taxon>Euteleostomi</taxon>
        <taxon>Actinopterygii</taxon>
        <taxon>Neopterygii</taxon>
        <taxon>Teleostei</taxon>
        <taxon>Neoteleostei</taxon>
        <taxon>Acanthomorphata</taxon>
        <taxon>Ovalentaria</taxon>
        <taxon>Cichlomorphae</taxon>
        <taxon>Cichliformes</taxon>
        <taxon>Cichlidae</taxon>
        <taxon>New World cichlids</taxon>
        <taxon>Cichlasomatinae</taxon>
        <taxon>Heroini</taxon>
        <taxon>Amphilophus</taxon>
    </lineage>
</organism>
<dbReference type="Pfam" id="PF12485">
    <property type="entry name" value="SPIDER"/>
    <property type="match status" value="1"/>
</dbReference>
<feature type="region of interest" description="Disordered" evidence="4">
    <location>
        <begin position="756"/>
        <end position="775"/>
    </location>
</feature>
<feature type="region of interest" description="Disordered" evidence="4">
    <location>
        <begin position="383"/>
        <end position="505"/>
    </location>
</feature>
<dbReference type="FunFam" id="1.10.150.50:FF:000024">
    <property type="entry name" value="Putative sam and sh3 domain-containing protein 1"/>
    <property type="match status" value="1"/>
</dbReference>
<feature type="compositionally biased region" description="Polar residues" evidence="4">
    <location>
        <begin position="425"/>
        <end position="448"/>
    </location>
</feature>
<reference evidence="7" key="2">
    <citation type="submission" date="2025-09" db="UniProtKB">
        <authorList>
            <consortium name="Ensembl"/>
        </authorList>
    </citation>
    <scope>IDENTIFICATION</scope>
</reference>
<evidence type="ECO:0000313" key="8">
    <source>
        <dbReference type="Proteomes" id="UP000261340"/>
    </source>
</evidence>
<evidence type="ECO:0000256" key="2">
    <source>
        <dbReference type="ARBA" id="ARBA00022553"/>
    </source>
</evidence>
<dbReference type="InterPro" id="IPR013761">
    <property type="entry name" value="SAM/pointed_sf"/>
</dbReference>
<dbReference type="CDD" id="cd11967">
    <property type="entry name" value="SH3_SASH1"/>
    <property type="match status" value="1"/>
</dbReference>
<dbReference type="InterPro" id="IPR001660">
    <property type="entry name" value="SAM"/>
</dbReference>
<keyword evidence="1 3" id="KW-0728">SH3 domain</keyword>
<keyword evidence="2" id="KW-0597">Phosphoprotein</keyword>
<evidence type="ECO:0000256" key="3">
    <source>
        <dbReference type="PROSITE-ProRule" id="PRU00192"/>
    </source>
</evidence>